<dbReference type="RefSeq" id="WP_254174559.1">
    <property type="nucleotide sequence ID" value="NZ_LR882967.1"/>
</dbReference>
<evidence type="ECO:0000313" key="2">
    <source>
        <dbReference type="Proteomes" id="UP001153719"/>
    </source>
</evidence>
<dbReference type="EMBL" id="LR882967">
    <property type="protein sequence ID" value="CAD5977033.1"/>
    <property type="molecule type" value="Genomic_DNA"/>
</dbReference>
<evidence type="ECO:0000313" key="1">
    <source>
        <dbReference type="EMBL" id="CAD5977033.1"/>
    </source>
</evidence>
<proteinExistence type="predicted"/>
<organism evidence="1 2">
    <name type="scientific">Planktothrix pseudagardhii</name>
    <dbReference type="NCBI Taxonomy" id="132604"/>
    <lineage>
        <taxon>Bacteria</taxon>
        <taxon>Bacillati</taxon>
        <taxon>Cyanobacteriota</taxon>
        <taxon>Cyanophyceae</taxon>
        <taxon>Oscillatoriophycideae</taxon>
        <taxon>Oscillatoriales</taxon>
        <taxon>Microcoleaceae</taxon>
        <taxon>Planktothrix</taxon>
    </lineage>
</organism>
<name>A0A9W4GAA1_9CYAN</name>
<gene>
    <name evidence="1" type="ORF">NO713_04258</name>
</gene>
<reference evidence="1" key="1">
    <citation type="submission" date="2020-09" db="EMBL/GenBank/DDBJ databases">
        <authorList>
            <person name="Blom J."/>
        </authorList>
    </citation>
    <scope>NUCLEOTIDE SEQUENCE</scope>
    <source>
        <strain evidence="1">No.713</strain>
    </source>
</reference>
<accession>A0A9W4GAA1</accession>
<sequence length="88" mass="9689">MSNYNPNTEGLSQPKWVNKPVKVYRLPEPIADDVLAYAHKLDKGENDRSTVELDTAIKMLTQSLTLPANKGGAIKAEIKKVLEILAKG</sequence>
<dbReference type="Proteomes" id="UP001153719">
    <property type="component" value="Chromosome"/>
</dbReference>
<dbReference type="AlphaFoldDB" id="A0A9W4GAA1"/>
<protein>
    <submittedName>
        <fullName evidence="1">Uncharacterized protein</fullName>
    </submittedName>
</protein>
<dbReference type="KEGG" id="ppsu:NO713_04258"/>
<keyword evidence="2" id="KW-1185">Reference proteome</keyword>